<feature type="non-terminal residue" evidence="1">
    <location>
        <position position="1"/>
    </location>
</feature>
<dbReference type="InterPro" id="IPR038602">
    <property type="entry name" value="Mite_allergen_7_sf"/>
</dbReference>
<dbReference type="InterPro" id="IPR020234">
    <property type="entry name" value="Mite_allergen_group-7"/>
</dbReference>
<evidence type="ECO:0000313" key="1">
    <source>
        <dbReference type="EMBL" id="JAS60228.1"/>
    </source>
</evidence>
<dbReference type="Gene3D" id="3.15.10.50">
    <property type="match status" value="1"/>
</dbReference>
<protein>
    <recommendedName>
        <fullName evidence="2">Lipid-binding serum glycoprotein N-terminal domain-containing protein</fullName>
    </recommendedName>
</protein>
<proteinExistence type="predicted"/>
<organism evidence="1">
    <name type="scientific">Cuerna arida</name>
    <dbReference type="NCBI Taxonomy" id="1464854"/>
    <lineage>
        <taxon>Eukaryota</taxon>
        <taxon>Metazoa</taxon>
        <taxon>Ecdysozoa</taxon>
        <taxon>Arthropoda</taxon>
        <taxon>Hexapoda</taxon>
        <taxon>Insecta</taxon>
        <taxon>Pterygota</taxon>
        <taxon>Neoptera</taxon>
        <taxon>Paraneoptera</taxon>
        <taxon>Hemiptera</taxon>
        <taxon>Auchenorrhyncha</taxon>
        <taxon>Membracoidea</taxon>
        <taxon>Cicadellidae</taxon>
        <taxon>Cicadellinae</taxon>
        <taxon>Proconiini</taxon>
        <taxon>Cuerna</taxon>
    </lineage>
</organism>
<dbReference type="EMBL" id="GECZ01009541">
    <property type="protein sequence ID" value="JAS60228.1"/>
    <property type="molecule type" value="Transcribed_RNA"/>
</dbReference>
<gene>
    <name evidence="1" type="ORF">g.37805</name>
</gene>
<evidence type="ECO:0008006" key="2">
    <source>
        <dbReference type="Google" id="ProtNLM"/>
    </source>
</evidence>
<name>A0A1B6GCR7_9HEMI</name>
<sequence length="158" mass="17692">LDIEGAVVVNDGWISNISTVHRTGDADFDRVSEGFVLSAHLGLDLLKIDYNDYDVSLLGEHQKGKIHVSVGTNSLWLKLDVQVKPTCLVTLSDLKIEKLDDINVDITNLGVFENLTDEITSWVTNEVMKSYKNYIEKTLFPELSKAVKDADLCHYLPI</sequence>
<accession>A0A1B6GCR7</accession>
<dbReference type="AlphaFoldDB" id="A0A1B6GCR7"/>
<reference evidence="1" key="1">
    <citation type="submission" date="2015-11" db="EMBL/GenBank/DDBJ databases">
        <title>De novo transcriptome assembly of four potential Pierce s Disease insect vectors from Arizona vineyards.</title>
        <authorList>
            <person name="Tassone E.E."/>
        </authorList>
    </citation>
    <scope>NUCLEOTIDE SEQUENCE</scope>
</reference>
<dbReference type="Pfam" id="PF16984">
    <property type="entry name" value="Grp7_allergen"/>
    <property type="match status" value="1"/>
</dbReference>